<evidence type="ECO:0000313" key="3">
    <source>
        <dbReference type="Proteomes" id="UP000761264"/>
    </source>
</evidence>
<organism evidence="2 3">
    <name type="scientific">Pelagibius litoralis</name>
    <dbReference type="NCBI Taxonomy" id="374515"/>
    <lineage>
        <taxon>Bacteria</taxon>
        <taxon>Pseudomonadati</taxon>
        <taxon>Pseudomonadota</taxon>
        <taxon>Alphaproteobacteria</taxon>
        <taxon>Rhodospirillales</taxon>
        <taxon>Rhodovibrionaceae</taxon>
        <taxon>Pelagibius</taxon>
    </lineage>
</organism>
<dbReference type="InterPro" id="IPR036390">
    <property type="entry name" value="WH_DNA-bd_sf"/>
</dbReference>
<dbReference type="InterPro" id="IPR036388">
    <property type="entry name" value="WH-like_DNA-bd_sf"/>
</dbReference>
<dbReference type="AlphaFoldDB" id="A0A967CAD3"/>
<sequence>MSKPEKKITTAYMKIQAMRVIAEDRALHNKGAAAVQVLLMLMDATDSGRWRAFIGQEKIAARMGVSLLTVKRAIKTLKDAGWIRVVSQHEKRQGRPTTVNIYFLQVPQKVAQWFSKCDSAHGIEDDTSEQGETQAGPADDSHGIEGDTSHGITNDTSHGIEDDTHSQVPLPQSPFPHSESHDSGATGVAPMSSGIDGDELKETMRAIVVYFVDLLRFDTERNQQLYRQWLESSPSAKKRLRQLAVGLISGQVPELDHAAIALSDYAADDLEQQLEAR</sequence>
<dbReference type="Gene3D" id="1.10.10.10">
    <property type="entry name" value="Winged helix-like DNA-binding domain superfamily/Winged helix DNA-binding domain"/>
    <property type="match status" value="1"/>
</dbReference>
<comment type="caution">
    <text evidence="2">The sequence shown here is derived from an EMBL/GenBank/DDBJ whole genome shotgun (WGS) entry which is preliminary data.</text>
</comment>
<dbReference type="RefSeq" id="WP_167221328.1">
    <property type="nucleotide sequence ID" value="NZ_JAAQPH010000002.1"/>
</dbReference>
<accession>A0A967CAD3</accession>
<dbReference type="SUPFAM" id="SSF46785">
    <property type="entry name" value="Winged helix' DNA-binding domain"/>
    <property type="match status" value="1"/>
</dbReference>
<protein>
    <submittedName>
        <fullName evidence="2">Helix-turn-helix domain-containing protein</fullName>
    </submittedName>
</protein>
<gene>
    <name evidence="2" type="ORF">HBA54_03270</name>
</gene>
<evidence type="ECO:0000256" key="1">
    <source>
        <dbReference type="SAM" id="MobiDB-lite"/>
    </source>
</evidence>
<keyword evidence="3" id="KW-1185">Reference proteome</keyword>
<evidence type="ECO:0000313" key="2">
    <source>
        <dbReference type="EMBL" id="NIA67603.1"/>
    </source>
</evidence>
<proteinExistence type="predicted"/>
<reference evidence="2" key="1">
    <citation type="submission" date="2020-03" db="EMBL/GenBank/DDBJ databases">
        <title>Genome of Pelagibius litoralis DSM 21314T.</title>
        <authorList>
            <person name="Wang G."/>
        </authorList>
    </citation>
    <scope>NUCLEOTIDE SEQUENCE</scope>
    <source>
        <strain evidence="2">DSM 21314</strain>
    </source>
</reference>
<dbReference type="EMBL" id="JAAQPH010000002">
    <property type="protein sequence ID" value="NIA67603.1"/>
    <property type="molecule type" value="Genomic_DNA"/>
</dbReference>
<feature type="region of interest" description="Disordered" evidence="1">
    <location>
        <begin position="121"/>
        <end position="196"/>
    </location>
</feature>
<dbReference type="Pfam" id="PF13730">
    <property type="entry name" value="HTH_36"/>
    <property type="match status" value="1"/>
</dbReference>
<name>A0A967CAD3_9PROT</name>
<feature type="compositionally biased region" description="Basic and acidic residues" evidence="1">
    <location>
        <begin position="139"/>
        <end position="148"/>
    </location>
</feature>
<dbReference type="Proteomes" id="UP000761264">
    <property type="component" value="Unassembled WGS sequence"/>
</dbReference>